<dbReference type="PROSITE" id="PS50006">
    <property type="entry name" value="FHA_DOMAIN"/>
    <property type="match status" value="1"/>
</dbReference>
<dbReference type="AlphaFoldDB" id="A0A5N0UJY3"/>
<keyword evidence="1" id="KW-0597">Phosphoprotein</keyword>
<dbReference type="RefSeq" id="WP_144758992.1">
    <property type="nucleotide sequence ID" value="NZ_VMNW02000137.1"/>
</dbReference>
<gene>
    <name evidence="3" type="ORF">FPZ12_042970</name>
</gene>
<organism evidence="3 4">
    <name type="scientific">Amycolatopsis acidicola</name>
    <dbReference type="NCBI Taxonomy" id="2596893"/>
    <lineage>
        <taxon>Bacteria</taxon>
        <taxon>Bacillati</taxon>
        <taxon>Actinomycetota</taxon>
        <taxon>Actinomycetes</taxon>
        <taxon>Pseudonocardiales</taxon>
        <taxon>Pseudonocardiaceae</taxon>
        <taxon>Amycolatopsis</taxon>
    </lineage>
</organism>
<dbReference type="CDD" id="cd00060">
    <property type="entry name" value="FHA"/>
    <property type="match status" value="1"/>
</dbReference>
<dbReference type="SUPFAM" id="SSF49879">
    <property type="entry name" value="SMAD/FHA domain"/>
    <property type="match status" value="1"/>
</dbReference>
<sequence>MPVCAQGHDSADDEFCDVCGLAFDGPAAAEAVAAQPEPEPEPKPCPVCGATLEARFCENCGADSLAVQTTEAPAAAEPVRAVQSWSVVVSADRAYFEKVKAEGGPDAEPIEFPPFCPERHFPLSGGQVTIGRRSQSRGILPDIDLTGPPEDIGVSRLHALLVAGPAGWSVVDMGSANGTYLNRAHTPLPANVPHPLEADDEIHLGAWTTLTIHPDA</sequence>
<accession>A0A5N0UJY3</accession>
<protein>
    <submittedName>
        <fullName evidence="3">FHA domain-containing protein</fullName>
    </submittedName>
</protein>
<dbReference type="EMBL" id="VMNW02000137">
    <property type="protein sequence ID" value="KAA9149622.1"/>
    <property type="molecule type" value="Genomic_DNA"/>
</dbReference>
<feature type="domain" description="FHA" evidence="2">
    <location>
        <begin position="128"/>
        <end position="186"/>
    </location>
</feature>
<evidence type="ECO:0000313" key="3">
    <source>
        <dbReference type="EMBL" id="KAA9149622.1"/>
    </source>
</evidence>
<dbReference type="Pfam" id="PF00498">
    <property type="entry name" value="FHA"/>
    <property type="match status" value="1"/>
</dbReference>
<comment type="caution">
    <text evidence="3">The sequence shown here is derived from an EMBL/GenBank/DDBJ whole genome shotgun (WGS) entry which is preliminary data.</text>
</comment>
<keyword evidence="4" id="KW-1185">Reference proteome</keyword>
<dbReference type="InterPro" id="IPR008984">
    <property type="entry name" value="SMAD_FHA_dom_sf"/>
</dbReference>
<dbReference type="Proteomes" id="UP000319769">
    <property type="component" value="Unassembled WGS sequence"/>
</dbReference>
<dbReference type="OrthoDB" id="5111283at2"/>
<dbReference type="SMART" id="SM00240">
    <property type="entry name" value="FHA"/>
    <property type="match status" value="1"/>
</dbReference>
<name>A0A5N0UJY3_9PSEU</name>
<proteinExistence type="predicted"/>
<dbReference type="InterPro" id="IPR050923">
    <property type="entry name" value="Cell_Proc_Reg/RNA_Proc"/>
</dbReference>
<reference evidence="3" key="1">
    <citation type="submission" date="2019-09" db="EMBL/GenBank/DDBJ databases">
        <authorList>
            <person name="Teo W.F.A."/>
            <person name="Duangmal K."/>
        </authorList>
    </citation>
    <scope>NUCLEOTIDE SEQUENCE [LARGE SCALE GENOMIC DNA]</scope>
    <source>
        <strain evidence="3">K81G1</strain>
    </source>
</reference>
<evidence type="ECO:0000313" key="4">
    <source>
        <dbReference type="Proteomes" id="UP000319769"/>
    </source>
</evidence>
<dbReference type="PANTHER" id="PTHR23308">
    <property type="entry name" value="NUCLEAR INHIBITOR OF PROTEIN PHOSPHATASE-1"/>
    <property type="match status" value="1"/>
</dbReference>
<evidence type="ECO:0000256" key="1">
    <source>
        <dbReference type="ARBA" id="ARBA00022553"/>
    </source>
</evidence>
<dbReference type="InterPro" id="IPR000253">
    <property type="entry name" value="FHA_dom"/>
</dbReference>
<evidence type="ECO:0000259" key="2">
    <source>
        <dbReference type="PROSITE" id="PS50006"/>
    </source>
</evidence>
<dbReference type="Gene3D" id="2.60.200.20">
    <property type="match status" value="1"/>
</dbReference>